<organism evidence="2 3">
    <name type="scientific">Zhouia spongiae</name>
    <dbReference type="NCBI Taxonomy" id="2202721"/>
    <lineage>
        <taxon>Bacteria</taxon>
        <taxon>Pseudomonadati</taxon>
        <taxon>Bacteroidota</taxon>
        <taxon>Flavobacteriia</taxon>
        <taxon>Flavobacteriales</taxon>
        <taxon>Flavobacteriaceae</taxon>
        <taxon>Zhouia</taxon>
    </lineage>
</organism>
<proteinExistence type="predicted"/>
<evidence type="ECO:0000313" key="2">
    <source>
        <dbReference type="EMBL" id="UNY99732.1"/>
    </source>
</evidence>
<dbReference type="Pfam" id="PF10988">
    <property type="entry name" value="DUF2807"/>
    <property type="match status" value="1"/>
</dbReference>
<sequence>MKKIFSALVFFTAITAIGQHKITKNADEFSEIKVYDGISVNLVKSDVNRIIISGEDKDKVVIVNSGNKLKIRMEIDRVFSGYKTFVEVQYKDRIETIDVNENAFIGSKDKIKQETLELRAQEGGEIDLELEVLRLNAKSITGGVIETRGTAKNQVVRINTGGQYEGDRLVTEQTEVDVNAGGTAYVNASELVEAKVRAGGTIRIFGKPKVIDQQKFIGGKIIEQE</sequence>
<accession>A0ABY3YPJ3</accession>
<dbReference type="Gene3D" id="2.160.20.120">
    <property type="match status" value="1"/>
</dbReference>
<name>A0ABY3YPJ3_9FLAO</name>
<keyword evidence="3" id="KW-1185">Reference proteome</keyword>
<feature type="domain" description="Putative auto-transporter adhesin head GIN" evidence="1">
    <location>
        <begin position="28"/>
        <end position="208"/>
    </location>
</feature>
<dbReference type="InterPro" id="IPR021255">
    <property type="entry name" value="DUF2807"/>
</dbReference>
<dbReference type="RefSeq" id="WP_242938104.1">
    <property type="nucleotide sequence ID" value="NZ_CP094326.1"/>
</dbReference>
<protein>
    <submittedName>
        <fullName evidence="2">DUF2807 domain-containing protein</fullName>
    </submittedName>
</protein>
<dbReference type="EMBL" id="CP094326">
    <property type="protein sequence ID" value="UNY99732.1"/>
    <property type="molecule type" value="Genomic_DNA"/>
</dbReference>
<dbReference type="Proteomes" id="UP000829476">
    <property type="component" value="Chromosome"/>
</dbReference>
<gene>
    <name evidence="2" type="ORF">MQE36_05150</name>
</gene>
<evidence type="ECO:0000313" key="3">
    <source>
        <dbReference type="Proteomes" id="UP000829476"/>
    </source>
</evidence>
<reference evidence="2 3" key="1">
    <citation type="journal article" date="2018" name="Int. J. Syst. Evol. Microbiol.">
        <title>Zhouia spongiae sp. nov., isolated from a marine sponge.</title>
        <authorList>
            <person name="Zhuang L."/>
            <person name="Lin B."/>
            <person name="Qin F."/>
            <person name="Luo L."/>
        </authorList>
    </citation>
    <scope>NUCLEOTIDE SEQUENCE [LARGE SCALE GENOMIC DNA]</scope>
    <source>
        <strain evidence="2 3">HN-Y44</strain>
    </source>
</reference>
<evidence type="ECO:0000259" key="1">
    <source>
        <dbReference type="Pfam" id="PF10988"/>
    </source>
</evidence>